<reference evidence="7 8" key="1">
    <citation type="submission" date="2019-12" db="EMBL/GenBank/DDBJ databases">
        <title>Genomic-based taxomic classification of the family Erythrobacteraceae.</title>
        <authorList>
            <person name="Xu L."/>
        </authorList>
    </citation>
    <scope>NUCLEOTIDE SEQUENCE [LARGE SCALE GENOMIC DNA]</scope>
    <source>
        <strain evidence="7 8">M0322</strain>
    </source>
</reference>
<evidence type="ECO:0000313" key="8">
    <source>
        <dbReference type="Proteomes" id="UP000466966"/>
    </source>
</evidence>
<comment type="caution">
    <text evidence="7">The sequence shown here is derived from an EMBL/GenBank/DDBJ whole genome shotgun (WGS) entry which is preliminary data.</text>
</comment>
<dbReference type="CDD" id="cd08878">
    <property type="entry name" value="RHO_alpha_C_DMO-like"/>
    <property type="match status" value="1"/>
</dbReference>
<evidence type="ECO:0000256" key="4">
    <source>
        <dbReference type="ARBA" id="ARBA00023004"/>
    </source>
</evidence>
<dbReference type="Pfam" id="PF00355">
    <property type="entry name" value="Rieske"/>
    <property type="match status" value="1"/>
</dbReference>
<evidence type="ECO:0000256" key="5">
    <source>
        <dbReference type="ARBA" id="ARBA00023014"/>
    </source>
</evidence>
<keyword evidence="3" id="KW-0560">Oxidoreductase</keyword>
<dbReference type="PANTHER" id="PTHR21266:SF60">
    <property type="entry name" value="3-KETOSTEROID-9-ALPHA-MONOOXYGENASE, OXYGENASE COMPONENT"/>
    <property type="match status" value="1"/>
</dbReference>
<dbReference type="InterPro" id="IPR050584">
    <property type="entry name" value="Cholesterol_7-desaturase"/>
</dbReference>
<keyword evidence="1" id="KW-0001">2Fe-2S</keyword>
<dbReference type="GO" id="GO:0016491">
    <property type="term" value="F:oxidoreductase activity"/>
    <property type="evidence" value="ECO:0007669"/>
    <property type="project" value="UniProtKB-KW"/>
</dbReference>
<feature type="domain" description="Rieske" evidence="6">
    <location>
        <begin position="7"/>
        <end position="108"/>
    </location>
</feature>
<dbReference type="RefSeq" id="WP_160772951.1">
    <property type="nucleotide sequence ID" value="NZ_WTYV01000007.1"/>
</dbReference>
<dbReference type="AlphaFoldDB" id="A0A844Z189"/>
<name>A0A844Z189_9SPHN</name>
<keyword evidence="2" id="KW-0479">Metal-binding</keyword>
<dbReference type="EMBL" id="WTYV01000007">
    <property type="protein sequence ID" value="MXO73016.1"/>
    <property type="molecule type" value="Genomic_DNA"/>
</dbReference>
<dbReference type="Gene3D" id="2.102.10.10">
    <property type="entry name" value="Rieske [2Fe-2S] iron-sulphur domain"/>
    <property type="match status" value="1"/>
</dbReference>
<evidence type="ECO:0000256" key="1">
    <source>
        <dbReference type="ARBA" id="ARBA00022714"/>
    </source>
</evidence>
<dbReference type="PANTHER" id="PTHR21266">
    <property type="entry name" value="IRON-SULFUR DOMAIN CONTAINING PROTEIN"/>
    <property type="match status" value="1"/>
</dbReference>
<dbReference type="SUPFAM" id="SSF50022">
    <property type="entry name" value="ISP domain"/>
    <property type="match status" value="1"/>
</dbReference>
<evidence type="ECO:0000313" key="7">
    <source>
        <dbReference type="EMBL" id="MXO73016.1"/>
    </source>
</evidence>
<dbReference type="Gene3D" id="3.90.380.10">
    <property type="entry name" value="Naphthalene 1,2-dioxygenase Alpha Subunit, Chain A, domain 1"/>
    <property type="match status" value="1"/>
</dbReference>
<dbReference type="InterPro" id="IPR017941">
    <property type="entry name" value="Rieske_2Fe-2S"/>
</dbReference>
<dbReference type="Proteomes" id="UP000466966">
    <property type="component" value="Unassembled WGS sequence"/>
</dbReference>
<dbReference type="OrthoDB" id="7418829at2"/>
<dbReference type="InterPro" id="IPR036922">
    <property type="entry name" value="Rieske_2Fe-2S_sf"/>
</dbReference>
<proteinExistence type="predicted"/>
<dbReference type="SUPFAM" id="SSF55961">
    <property type="entry name" value="Bet v1-like"/>
    <property type="match status" value="1"/>
</dbReference>
<keyword evidence="4" id="KW-0408">Iron</keyword>
<protein>
    <submittedName>
        <fullName evidence="7">Rieske 2Fe-2S domain-containing protein</fullName>
    </submittedName>
</protein>
<dbReference type="PROSITE" id="PS51296">
    <property type="entry name" value="RIESKE"/>
    <property type="match status" value="1"/>
</dbReference>
<accession>A0A844Z189</accession>
<dbReference type="GO" id="GO:0046872">
    <property type="term" value="F:metal ion binding"/>
    <property type="evidence" value="ECO:0007669"/>
    <property type="project" value="UniProtKB-KW"/>
</dbReference>
<evidence type="ECO:0000256" key="3">
    <source>
        <dbReference type="ARBA" id="ARBA00023002"/>
    </source>
</evidence>
<dbReference type="InterPro" id="IPR044043">
    <property type="entry name" value="VanA_C_cat"/>
</dbReference>
<keyword evidence="8" id="KW-1185">Reference proteome</keyword>
<evidence type="ECO:0000259" key="6">
    <source>
        <dbReference type="PROSITE" id="PS51296"/>
    </source>
</evidence>
<gene>
    <name evidence="7" type="ORF">GRI99_15405</name>
</gene>
<keyword evidence="5" id="KW-0411">Iron-sulfur</keyword>
<organism evidence="7 8">
    <name type="scientific">Alteraurantiacibacter buctensis</name>
    <dbReference type="NCBI Taxonomy" id="1503981"/>
    <lineage>
        <taxon>Bacteria</taxon>
        <taxon>Pseudomonadati</taxon>
        <taxon>Pseudomonadota</taxon>
        <taxon>Alphaproteobacteria</taxon>
        <taxon>Sphingomonadales</taxon>
        <taxon>Erythrobacteraceae</taxon>
        <taxon>Alteraurantiacibacter</taxon>
    </lineage>
</organism>
<evidence type="ECO:0000256" key="2">
    <source>
        <dbReference type="ARBA" id="ARBA00022723"/>
    </source>
</evidence>
<dbReference type="GO" id="GO:0051537">
    <property type="term" value="F:2 iron, 2 sulfur cluster binding"/>
    <property type="evidence" value="ECO:0007669"/>
    <property type="project" value="UniProtKB-KW"/>
</dbReference>
<dbReference type="Pfam" id="PF19112">
    <property type="entry name" value="VanA_C"/>
    <property type="match status" value="1"/>
</dbReference>
<sequence length="346" mass="38344">MIITNAWYVAAWSHEVTSVPMARRICNKPLVLFRSVTGEACALIDSCSHRGAPLSLGTVTEKGIRCNYHGVVFGCRGECIEVPNQAAIPTKARVDWYPLVERDQILWIWMGAKELVDDSLIPAYPFHNDPLWPSTFAMASVASNYLLIADNLLDATHLAYVHGGTVGGSNPHVHMVAQNTLKPTARGLRYERLMLDAPPPPAYLNCVDDLPARIDRWQEFDFHAPSTVLQYSGGVAAGADRATAPAPRFDMRIFHSATPATDTSCYYFYSVQNGHRVEDPAANRAITEEIALAIAEDKMFIEAQQQRVQELGEERLFDNAADAARIMARRTIAKYAQSLDNRPENG</sequence>